<dbReference type="GO" id="GO:0005737">
    <property type="term" value="C:cytoplasm"/>
    <property type="evidence" value="ECO:0007669"/>
    <property type="project" value="UniProtKB-ARBA"/>
</dbReference>
<dbReference type="InterPro" id="IPR038318">
    <property type="entry name" value="KdpD_sf"/>
</dbReference>
<dbReference type="Gene3D" id="3.30.565.10">
    <property type="entry name" value="Histidine kinase-like ATPase, C-terminal domain"/>
    <property type="match status" value="1"/>
</dbReference>
<dbReference type="AlphaFoldDB" id="A0A0C4Y5W5"/>
<dbReference type="PANTHER" id="PTHR45569:SF1">
    <property type="entry name" value="SENSOR PROTEIN KDPD"/>
    <property type="match status" value="1"/>
</dbReference>
<dbReference type="InterPro" id="IPR052023">
    <property type="entry name" value="Histidine_kinase_KdpD"/>
</dbReference>
<dbReference type="SUPFAM" id="SSF47384">
    <property type="entry name" value="Homodimeric domain of signal transducing histidine kinase"/>
    <property type="match status" value="1"/>
</dbReference>
<dbReference type="Gene3D" id="3.40.50.300">
    <property type="entry name" value="P-loop containing nucleotide triphosphate hydrolases"/>
    <property type="match status" value="1"/>
</dbReference>
<dbReference type="InterPro" id="IPR003594">
    <property type="entry name" value="HATPase_dom"/>
</dbReference>
<sequence>MPDTAQRDAPGRPDPDALLQRMQQEGERAARGKLRVYFGASAGVGKTFAMLTAARALREQGSDVVIGVVETHGRAETEALIAGLERLPMKAMPHHKLDDRVLQEFDLDGALARRPALILVDELAHSNASGSRHPKRWQDIEELLSAGIDVWTTVNVQHLDSLNEAVGGITGIRVWETVPDTVFDDADEVILVDLPADELLRRLRDGKVYLPEQARTAATNFFRKGNLIALRELALRRTADRVDDDVRAYRHAESIRPVWRTREAVLACIGTGDDAAQVVKSARRLAGQLDCDWHVVTVATPRLAPLGGHERANIEEAMRLAEELGARTETLAGSDIVQAVAGYVRRHNLTKVVVGRAPGNWRRSGGSLLARGRALLALGLSPFLGARAWLFGRHSFADSLALGCPEIDVIRVAADAMGADTRGRAQPAGGRADVREDPAPNDDSSVVAHRIDYLWAVAWCGGASLLSALTRPWFDLVNIAMLFLAAVVGVALRHGRGPAALASVLSVAAFDFFFVPPRMSFAVSDVQYLVTFAVLLTVGLVIGQLTAGLREQAQVSVERETDARTLYELARELSAALMPEQIIDISSRFLQAALGARSAFFLVSPKGRLLPPVIDPTQRGNDAIDPVLAQWVFDHGQPAGTGTHTLPGSTVLYLPLKAPMQTRGVLAVEPQKWRAFARPERRRQIDVFATLIAIAIERLHYVEVAQQALVSMESERLRSSLLAAVSHDLRTPLTSLIGMAETMQRTEPPLPASLSETVDAMREQALRMRTMVVNLLDMARLQSRDVRMQKEWQSLEELVGAALAGMRDALSRHRVSVADLSALPLVECDAVLMERVLCNLLENAAKYTPPGTGIRISGEVAETEVRLAVADDGPGVPRGQELSIFQKFTRGERESATAGVGLGLAVCEAIVQAHGGRIWVESVNADHTGARFVVALPRGNPPAIEPEPPEALESALLAAHGNGGVPVAHDAANKESS</sequence>
<feature type="region of interest" description="Disordered" evidence="14">
    <location>
        <begin position="421"/>
        <end position="441"/>
    </location>
</feature>
<keyword evidence="17" id="KW-0813">Transport</keyword>
<dbReference type="InterPro" id="IPR003018">
    <property type="entry name" value="GAF"/>
</dbReference>
<dbReference type="SMART" id="SM00388">
    <property type="entry name" value="HisKA"/>
    <property type="match status" value="1"/>
</dbReference>
<comment type="function">
    <text evidence="13">Member of the two-component regulatory system KdpD/KdpE involved in the regulation of the kdp operon. KdpD may function as a membrane-associated protein kinase that phosphorylates KdpE in response to environmental signals.</text>
</comment>
<feature type="domain" description="Histidine kinase" evidence="16">
    <location>
        <begin position="724"/>
        <end position="940"/>
    </location>
</feature>
<dbReference type="PROSITE" id="PS50109">
    <property type="entry name" value="HIS_KIN"/>
    <property type="match status" value="1"/>
</dbReference>
<reference evidence="17 18" key="1">
    <citation type="journal article" date="2015" name="Genome Announc.">
        <title>Complete Genome Sequence of Cupriavidus basilensis 4G11, Isolated from the Oak Ridge Field Research Center Site.</title>
        <authorList>
            <person name="Ray J."/>
            <person name="Waters R.J."/>
            <person name="Skerker J.M."/>
            <person name="Kuehl J.V."/>
            <person name="Price M.N."/>
            <person name="Huang J."/>
            <person name="Chakraborty R."/>
            <person name="Arkin A.P."/>
            <person name="Deutschbauer A."/>
        </authorList>
    </citation>
    <scope>NUCLEOTIDE SEQUENCE [LARGE SCALE GENOMIC DNA]</scope>
    <source>
        <strain evidence="17">4G11</strain>
    </source>
</reference>
<dbReference type="InterPro" id="IPR003661">
    <property type="entry name" value="HisK_dim/P_dom"/>
</dbReference>
<feature type="transmembrane region" description="Helical" evidence="15">
    <location>
        <begin position="528"/>
        <end position="549"/>
    </location>
</feature>
<dbReference type="FunFam" id="3.30.565.10:FF:000042">
    <property type="entry name" value="Two-component sensor histidine kinase KdpD"/>
    <property type="match status" value="1"/>
</dbReference>
<dbReference type="EMBL" id="CP010536">
    <property type="protein sequence ID" value="AJG17509.1"/>
    <property type="molecule type" value="Genomic_DNA"/>
</dbReference>
<evidence type="ECO:0000313" key="18">
    <source>
        <dbReference type="Proteomes" id="UP000031843"/>
    </source>
</evidence>
<keyword evidence="11" id="KW-0902">Two-component regulatory system</keyword>
<keyword evidence="12 15" id="KW-0472">Membrane</keyword>
<evidence type="ECO:0000256" key="7">
    <source>
        <dbReference type="ARBA" id="ARBA00022741"/>
    </source>
</evidence>
<dbReference type="InterPro" id="IPR027417">
    <property type="entry name" value="P-loop_NTPase"/>
</dbReference>
<name>A0A0C4Y5W5_9BURK</name>
<evidence type="ECO:0000256" key="6">
    <source>
        <dbReference type="ARBA" id="ARBA00022692"/>
    </source>
</evidence>
<dbReference type="GO" id="GO:0005886">
    <property type="term" value="C:plasma membrane"/>
    <property type="evidence" value="ECO:0007669"/>
    <property type="project" value="TreeGrafter"/>
</dbReference>
<evidence type="ECO:0000256" key="13">
    <source>
        <dbReference type="ARBA" id="ARBA00057300"/>
    </source>
</evidence>
<dbReference type="Pfam" id="PF13492">
    <property type="entry name" value="GAF_3"/>
    <property type="match status" value="1"/>
</dbReference>
<evidence type="ECO:0000256" key="14">
    <source>
        <dbReference type="SAM" id="MobiDB-lite"/>
    </source>
</evidence>
<evidence type="ECO:0000256" key="3">
    <source>
        <dbReference type="ARBA" id="ARBA00012438"/>
    </source>
</evidence>
<dbReference type="SUPFAM" id="SSF55781">
    <property type="entry name" value="GAF domain-like"/>
    <property type="match status" value="1"/>
</dbReference>
<keyword evidence="10 15" id="KW-1133">Transmembrane helix</keyword>
<keyword evidence="18" id="KW-1185">Reference proteome</keyword>
<dbReference type="PANTHER" id="PTHR45569">
    <property type="entry name" value="SENSOR PROTEIN KDPD"/>
    <property type="match status" value="1"/>
</dbReference>
<dbReference type="FunFam" id="3.40.50.300:FF:000483">
    <property type="entry name" value="Sensor histidine kinase KdpD"/>
    <property type="match status" value="1"/>
</dbReference>
<dbReference type="Gene3D" id="3.30.450.40">
    <property type="match status" value="1"/>
</dbReference>
<keyword evidence="5 17" id="KW-0808">Transferase</keyword>
<dbReference type="GO" id="GO:0005524">
    <property type="term" value="F:ATP binding"/>
    <property type="evidence" value="ECO:0007669"/>
    <property type="project" value="UniProtKB-KW"/>
</dbReference>
<dbReference type="EC" id="2.7.13.3" evidence="3"/>
<evidence type="ECO:0000256" key="11">
    <source>
        <dbReference type="ARBA" id="ARBA00023012"/>
    </source>
</evidence>
<dbReference type="Proteomes" id="UP000031843">
    <property type="component" value="Chromosome main"/>
</dbReference>
<keyword evidence="8 17" id="KW-0418">Kinase</keyword>
<dbReference type="Pfam" id="PF13493">
    <property type="entry name" value="DUF4118"/>
    <property type="match status" value="1"/>
</dbReference>
<dbReference type="CDD" id="cd00075">
    <property type="entry name" value="HATPase"/>
    <property type="match status" value="1"/>
</dbReference>
<evidence type="ECO:0000256" key="5">
    <source>
        <dbReference type="ARBA" id="ARBA00022679"/>
    </source>
</evidence>
<dbReference type="InterPro" id="IPR005467">
    <property type="entry name" value="His_kinase_dom"/>
</dbReference>
<dbReference type="Pfam" id="PF02702">
    <property type="entry name" value="KdpD"/>
    <property type="match status" value="1"/>
</dbReference>
<dbReference type="STRING" id="68895.RR42_m0094"/>
<accession>A0A0C4Y5W5</accession>
<dbReference type="GO" id="GO:0042802">
    <property type="term" value="F:identical protein binding"/>
    <property type="evidence" value="ECO:0007669"/>
    <property type="project" value="UniProtKB-ARBA"/>
</dbReference>
<keyword evidence="6 15" id="KW-0812">Transmembrane</keyword>
<dbReference type="SMART" id="SM00387">
    <property type="entry name" value="HATPase_c"/>
    <property type="match status" value="1"/>
</dbReference>
<dbReference type="InterPro" id="IPR025201">
    <property type="entry name" value="KdpD_TM"/>
</dbReference>
<dbReference type="InterPro" id="IPR003852">
    <property type="entry name" value="Sig_transdc_His_kinase_KdpD_N"/>
</dbReference>
<comment type="subcellular location">
    <subcellularLocation>
        <location evidence="2">Membrane</location>
        <topology evidence="2">Multi-pass membrane protein</topology>
    </subcellularLocation>
</comment>
<dbReference type="CDD" id="cd00082">
    <property type="entry name" value="HisKA"/>
    <property type="match status" value="1"/>
</dbReference>
<dbReference type="InterPro" id="IPR036097">
    <property type="entry name" value="HisK_dim/P_sf"/>
</dbReference>
<evidence type="ECO:0000256" key="9">
    <source>
        <dbReference type="ARBA" id="ARBA00022840"/>
    </source>
</evidence>
<proteinExistence type="predicted"/>
<dbReference type="Pfam" id="PF00512">
    <property type="entry name" value="HisKA"/>
    <property type="match status" value="1"/>
</dbReference>
<protein>
    <recommendedName>
        <fullName evidence="3">histidine kinase</fullName>
        <ecNumber evidence="3">2.7.13.3</ecNumber>
    </recommendedName>
</protein>
<dbReference type="RefSeq" id="WP_043351119.1">
    <property type="nucleotide sequence ID" value="NZ_CP010536.1"/>
</dbReference>
<evidence type="ECO:0000259" key="16">
    <source>
        <dbReference type="PROSITE" id="PS50109"/>
    </source>
</evidence>
<dbReference type="InterPro" id="IPR029016">
    <property type="entry name" value="GAF-like_dom_sf"/>
</dbReference>
<organism evidence="17 18">
    <name type="scientific">Cupriavidus basilensis</name>
    <dbReference type="NCBI Taxonomy" id="68895"/>
    <lineage>
        <taxon>Bacteria</taxon>
        <taxon>Pseudomonadati</taxon>
        <taxon>Pseudomonadota</taxon>
        <taxon>Betaproteobacteria</taxon>
        <taxon>Burkholderiales</taxon>
        <taxon>Burkholderiaceae</taxon>
        <taxon>Cupriavidus</taxon>
    </lineage>
</organism>
<evidence type="ECO:0000256" key="8">
    <source>
        <dbReference type="ARBA" id="ARBA00022777"/>
    </source>
</evidence>
<keyword evidence="4" id="KW-0597">Phosphoprotein</keyword>
<dbReference type="SUPFAM" id="SSF55874">
    <property type="entry name" value="ATPase domain of HSP90 chaperone/DNA topoisomerase II/histidine kinase"/>
    <property type="match status" value="1"/>
</dbReference>
<comment type="catalytic activity">
    <reaction evidence="1">
        <text>ATP + protein L-histidine = ADP + protein N-phospho-L-histidine.</text>
        <dbReference type="EC" id="2.7.13.3"/>
    </reaction>
</comment>
<evidence type="ECO:0000256" key="10">
    <source>
        <dbReference type="ARBA" id="ARBA00022989"/>
    </source>
</evidence>
<dbReference type="PRINTS" id="PR00344">
    <property type="entry name" value="BCTRLSENSOR"/>
</dbReference>
<dbReference type="InterPro" id="IPR004358">
    <property type="entry name" value="Sig_transdc_His_kin-like_C"/>
</dbReference>
<evidence type="ECO:0000256" key="2">
    <source>
        <dbReference type="ARBA" id="ARBA00004141"/>
    </source>
</evidence>
<keyword evidence="7" id="KW-0547">Nucleotide-binding</keyword>
<feature type="transmembrane region" description="Helical" evidence="15">
    <location>
        <begin position="473"/>
        <end position="492"/>
    </location>
</feature>
<dbReference type="Gene3D" id="1.10.287.130">
    <property type="match status" value="1"/>
</dbReference>
<dbReference type="GO" id="GO:0000155">
    <property type="term" value="F:phosphorelay sensor kinase activity"/>
    <property type="evidence" value="ECO:0007669"/>
    <property type="project" value="InterPro"/>
</dbReference>
<keyword evidence="17" id="KW-0407">Ion channel</keyword>
<gene>
    <name evidence="17" type="ORF">RR42_m0094</name>
</gene>
<evidence type="ECO:0000256" key="12">
    <source>
        <dbReference type="ARBA" id="ARBA00023136"/>
    </source>
</evidence>
<evidence type="ECO:0000256" key="15">
    <source>
        <dbReference type="SAM" id="Phobius"/>
    </source>
</evidence>
<dbReference type="GO" id="GO:0034220">
    <property type="term" value="P:monoatomic ion transmembrane transport"/>
    <property type="evidence" value="ECO:0007669"/>
    <property type="project" value="UniProtKB-KW"/>
</dbReference>
<dbReference type="Pfam" id="PF02518">
    <property type="entry name" value="HATPase_c"/>
    <property type="match status" value="1"/>
</dbReference>
<evidence type="ECO:0000256" key="4">
    <source>
        <dbReference type="ARBA" id="ARBA00022553"/>
    </source>
</evidence>
<dbReference type="KEGG" id="cbw:RR42_m0094"/>
<dbReference type="Gene3D" id="1.20.120.620">
    <property type="entry name" value="Backbone structure of the membrane domain of e. Coli histidine kinase receptor kdpd"/>
    <property type="match status" value="1"/>
</dbReference>
<dbReference type="InterPro" id="IPR036890">
    <property type="entry name" value="HATPase_C_sf"/>
</dbReference>
<evidence type="ECO:0000313" key="17">
    <source>
        <dbReference type="EMBL" id="AJG17509.1"/>
    </source>
</evidence>
<keyword evidence="9" id="KW-0067">ATP-binding</keyword>
<evidence type="ECO:0000256" key="1">
    <source>
        <dbReference type="ARBA" id="ARBA00000085"/>
    </source>
</evidence>
<keyword evidence="17" id="KW-0406">Ion transport</keyword>